<gene>
    <name evidence="9" type="ORF">H4R18_000936</name>
</gene>
<keyword evidence="3 7" id="KW-0812">Transmembrane</keyword>
<comment type="subcellular location">
    <subcellularLocation>
        <location evidence="1">Endomembrane system</location>
        <topology evidence="1">Multi-pass membrane protein</topology>
    </subcellularLocation>
</comment>
<feature type="transmembrane region" description="Helical" evidence="7">
    <location>
        <begin position="563"/>
        <end position="581"/>
    </location>
</feature>
<feature type="transmembrane region" description="Helical" evidence="7">
    <location>
        <begin position="157"/>
        <end position="177"/>
    </location>
</feature>
<organism evidence="9 10">
    <name type="scientific">Coemansia javaensis</name>
    <dbReference type="NCBI Taxonomy" id="2761396"/>
    <lineage>
        <taxon>Eukaryota</taxon>
        <taxon>Fungi</taxon>
        <taxon>Fungi incertae sedis</taxon>
        <taxon>Zoopagomycota</taxon>
        <taxon>Kickxellomycotina</taxon>
        <taxon>Kickxellomycetes</taxon>
        <taxon>Kickxellales</taxon>
        <taxon>Kickxellaceae</taxon>
        <taxon>Coemansia</taxon>
    </lineage>
</organism>
<sequence length="601" mass="62624">MPARSQPHSDDTLDHRPLPPPQPADPGPDDAATHCSSAESLMAESLMAEGAEPRVAKPHLYATSEPPSSPARSSSSSSAGPGPGPAGSPRQLAAFFGLFFTIFLSGLDQTVASTILARIADDFRALDRVEWVPTIFMLCSTAVSIVSGRVSDIFGRFPVLIFSLAAFVAGAAASAAAPSMVVFIAARGFSGIACGIMLNLSIIIISDLVPIERRGRYLGILQVCFGVSNAAGPLLGGLFADRISWRAAFVADLGMGVATAVYLSLTLRLLRPPAAKTWRDGLRRLDYVGIAVVVASIALLIVGLNVGGTILPWSSPVTVSCLAVGVALLGVFVAVELRPAAVPLVPMWLFTVRNLVIAFLVTFFCGMAMFSVIFYMPVYFTAVFGATATQAGMLVLPFGLALSLSSVASGHLMSAPGMYRTLLRAGPAVMCAGILLLAVFGARASQPVFSALLLVPGIGMGNVIVSNVIAAQATTDPRFIATVTPICECFLSIGGVIGVAVFGAVHRNKLSQILAAAAAGESPAARAIIDEARRDVSVAYSSTVSPQLRSIITAAYTASIRQALWVLLPFLALALLLSLALERAPVPAKPDEIPLEQIDSP</sequence>
<feature type="transmembrane region" description="Helical" evidence="7">
    <location>
        <begin position="313"/>
        <end position="335"/>
    </location>
</feature>
<feature type="domain" description="Major facilitator superfamily (MFS) profile" evidence="8">
    <location>
        <begin position="94"/>
        <end position="586"/>
    </location>
</feature>
<feature type="transmembrane region" description="Helical" evidence="7">
    <location>
        <begin position="245"/>
        <end position="265"/>
    </location>
</feature>
<feature type="compositionally biased region" description="Basic and acidic residues" evidence="6">
    <location>
        <begin position="7"/>
        <end position="17"/>
    </location>
</feature>
<dbReference type="Proteomes" id="UP001140217">
    <property type="component" value="Unassembled WGS sequence"/>
</dbReference>
<keyword evidence="10" id="KW-1185">Reference proteome</keyword>
<dbReference type="Gene3D" id="1.20.1250.20">
    <property type="entry name" value="MFS general substrate transporter like domains"/>
    <property type="match status" value="1"/>
</dbReference>
<dbReference type="GO" id="GO:0005886">
    <property type="term" value="C:plasma membrane"/>
    <property type="evidence" value="ECO:0007669"/>
    <property type="project" value="TreeGrafter"/>
</dbReference>
<evidence type="ECO:0000256" key="1">
    <source>
        <dbReference type="ARBA" id="ARBA00004127"/>
    </source>
</evidence>
<protein>
    <recommendedName>
        <fullName evidence="8">Major facilitator superfamily (MFS) profile domain-containing protein</fullName>
    </recommendedName>
</protein>
<feature type="transmembrane region" description="Helical" evidence="7">
    <location>
        <begin position="355"/>
        <end position="376"/>
    </location>
</feature>
<name>A0A9W8HJL9_9FUNG</name>
<dbReference type="OrthoDB" id="419537at2759"/>
<feature type="transmembrane region" description="Helical" evidence="7">
    <location>
        <begin position="183"/>
        <end position="205"/>
    </location>
</feature>
<dbReference type="GO" id="GO:0022857">
    <property type="term" value="F:transmembrane transporter activity"/>
    <property type="evidence" value="ECO:0007669"/>
    <property type="project" value="InterPro"/>
</dbReference>
<evidence type="ECO:0000256" key="3">
    <source>
        <dbReference type="ARBA" id="ARBA00022692"/>
    </source>
</evidence>
<feature type="compositionally biased region" description="Low complexity" evidence="6">
    <location>
        <begin position="70"/>
        <end position="80"/>
    </location>
</feature>
<dbReference type="AlphaFoldDB" id="A0A9W8HJL9"/>
<dbReference type="PANTHER" id="PTHR23501">
    <property type="entry name" value="MAJOR FACILITATOR SUPERFAMILY"/>
    <property type="match status" value="1"/>
</dbReference>
<dbReference type="InterPro" id="IPR036259">
    <property type="entry name" value="MFS_trans_sf"/>
</dbReference>
<evidence type="ECO:0000313" key="10">
    <source>
        <dbReference type="Proteomes" id="UP001140217"/>
    </source>
</evidence>
<accession>A0A9W8HJL9</accession>
<dbReference type="EMBL" id="JANBUL010000021">
    <property type="protein sequence ID" value="KAJ2784721.1"/>
    <property type="molecule type" value="Genomic_DNA"/>
</dbReference>
<comment type="caution">
    <text evidence="9">The sequence shown here is derived from an EMBL/GenBank/DDBJ whole genome shotgun (WGS) entry which is preliminary data.</text>
</comment>
<keyword evidence="2" id="KW-0813">Transport</keyword>
<evidence type="ECO:0000256" key="2">
    <source>
        <dbReference type="ARBA" id="ARBA00022448"/>
    </source>
</evidence>
<evidence type="ECO:0000313" key="9">
    <source>
        <dbReference type="EMBL" id="KAJ2784721.1"/>
    </source>
</evidence>
<dbReference type="InterPro" id="IPR011701">
    <property type="entry name" value="MFS"/>
</dbReference>
<dbReference type="SUPFAM" id="SSF103473">
    <property type="entry name" value="MFS general substrate transporter"/>
    <property type="match status" value="1"/>
</dbReference>
<reference evidence="9" key="1">
    <citation type="submission" date="2022-07" db="EMBL/GenBank/DDBJ databases">
        <title>Phylogenomic reconstructions and comparative analyses of Kickxellomycotina fungi.</title>
        <authorList>
            <person name="Reynolds N.K."/>
            <person name="Stajich J.E."/>
            <person name="Barry K."/>
            <person name="Grigoriev I.V."/>
            <person name="Crous P."/>
            <person name="Smith M.E."/>
        </authorList>
    </citation>
    <scope>NUCLEOTIDE SEQUENCE</scope>
    <source>
        <strain evidence="9">NBRC 105414</strain>
    </source>
</reference>
<evidence type="ECO:0000256" key="4">
    <source>
        <dbReference type="ARBA" id="ARBA00022989"/>
    </source>
</evidence>
<evidence type="ECO:0000256" key="5">
    <source>
        <dbReference type="ARBA" id="ARBA00023136"/>
    </source>
</evidence>
<dbReference type="Gene3D" id="1.20.1720.10">
    <property type="entry name" value="Multidrug resistance protein D"/>
    <property type="match status" value="1"/>
</dbReference>
<feature type="transmembrane region" description="Helical" evidence="7">
    <location>
        <begin position="285"/>
        <end position="307"/>
    </location>
</feature>
<dbReference type="PANTHER" id="PTHR23501:SF191">
    <property type="entry name" value="VACUOLAR BASIC AMINO ACID TRANSPORTER 4"/>
    <property type="match status" value="1"/>
</dbReference>
<dbReference type="Pfam" id="PF07690">
    <property type="entry name" value="MFS_1"/>
    <property type="match status" value="1"/>
</dbReference>
<feature type="transmembrane region" description="Helical" evidence="7">
    <location>
        <begin position="482"/>
        <end position="505"/>
    </location>
</feature>
<feature type="transmembrane region" description="Helical" evidence="7">
    <location>
        <begin position="131"/>
        <end position="150"/>
    </location>
</feature>
<dbReference type="InterPro" id="IPR020846">
    <property type="entry name" value="MFS_dom"/>
</dbReference>
<evidence type="ECO:0000259" key="8">
    <source>
        <dbReference type="PROSITE" id="PS50850"/>
    </source>
</evidence>
<proteinExistence type="predicted"/>
<feature type="transmembrane region" description="Helical" evidence="7">
    <location>
        <begin position="92"/>
        <end position="119"/>
    </location>
</feature>
<keyword evidence="4 7" id="KW-1133">Transmembrane helix</keyword>
<evidence type="ECO:0000256" key="7">
    <source>
        <dbReference type="SAM" id="Phobius"/>
    </source>
</evidence>
<feature type="transmembrane region" description="Helical" evidence="7">
    <location>
        <begin position="448"/>
        <end position="470"/>
    </location>
</feature>
<evidence type="ECO:0000256" key="6">
    <source>
        <dbReference type="SAM" id="MobiDB-lite"/>
    </source>
</evidence>
<feature type="region of interest" description="Disordered" evidence="6">
    <location>
        <begin position="1"/>
        <end position="86"/>
    </location>
</feature>
<feature type="transmembrane region" description="Helical" evidence="7">
    <location>
        <begin position="422"/>
        <end position="442"/>
    </location>
</feature>
<dbReference type="GO" id="GO:0012505">
    <property type="term" value="C:endomembrane system"/>
    <property type="evidence" value="ECO:0007669"/>
    <property type="project" value="UniProtKB-SubCell"/>
</dbReference>
<keyword evidence="5 7" id="KW-0472">Membrane</keyword>
<feature type="transmembrane region" description="Helical" evidence="7">
    <location>
        <begin position="217"/>
        <end position="239"/>
    </location>
</feature>
<dbReference type="PROSITE" id="PS50850">
    <property type="entry name" value="MFS"/>
    <property type="match status" value="1"/>
</dbReference>